<dbReference type="GO" id="GO:0006402">
    <property type="term" value="P:mRNA catabolic process"/>
    <property type="evidence" value="ECO:0007669"/>
    <property type="project" value="TreeGrafter"/>
</dbReference>
<organism evidence="3 4">
    <name type="scientific">Lacticaseibacillus rhamnosus</name>
    <name type="common">Lactobacillus rhamnosus</name>
    <dbReference type="NCBI Taxonomy" id="47715"/>
    <lineage>
        <taxon>Bacteria</taxon>
        <taxon>Bacillati</taxon>
        <taxon>Bacillota</taxon>
        <taxon>Bacilli</taxon>
        <taxon>Lactobacillales</taxon>
        <taxon>Lactobacillaceae</taxon>
        <taxon>Lacticaseibacillus</taxon>
    </lineage>
</organism>
<dbReference type="InterPro" id="IPR011067">
    <property type="entry name" value="Plasmid_toxin/cell-grow_inhib"/>
</dbReference>
<dbReference type="GO" id="GO:0003677">
    <property type="term" value="F:DNA binding"/>
    <property type="evidence" value="ECO:0007669"/>
    <property type="project" value="InterPro"/>
</dbReference>
<sequence length="121" mass="13727">MSGTRHYQPRKGDVVSIDFMPSRGHEIQKRRPALVISNQQYAKMTGLALVCPITHAKHNRLAETGLMVPIQTEKIEGYVNPLQFHTFDFVQRHMQYIEQAPISVLSDALQTVNDIVNAVDK</sequence>
<dbReference type="Proteomes" id="UP000542889">
    <property type="component" value="Unassembled WGS sequence"/>
</dbReference>
<dbReference type="GO" id="GO:0016075">
    <property type="term" value="P:rRNA catabolic process"/>
    <property type="evidence" value="ECO:0007669"/>
    <property type="project" value="TreeGrafter"/>
</dbReference>
<dbReference type="GO" id="GO:0004521">
    <property type="term" value="F:RNA endonuclease activity"/>
    <property type="evidence" value="ECO:0007669"/>
    <property type="project" value="TreeGrafter"/>
</dbReference>
<comment type="caution">
    <text evidence="3">The sequence shown here is derived from an EMBL/GenBank/DDBJ whole genome shotgun (WGS) entry which is preliminary data.</text>
</comment>
<name>A0A7Y7QHM8_LACRH</name>
<comment type="similarity">
    <text evidence="1">Belongs to the PemK/MazF family.</text>
</comment>
<gene>
    <name evidence="3" type="ORF">HWN39_12430</name>
</gene>
<evidence type="ECO:0000256" key="1">
    <source>
        <dbReference type="ARBA" id="ARBA00007521"/>
    </source>
</evidence>
<dbReference type="RefSeq" id="WP_003572112.1">
    <property type="nucleotide sequence ID" value="NZ_CP172126.1"/>
</dbReference>
<accession>A0A7Y7QHM8</accession>
<protein>
    <submittedName>
        <fullName evidence="3">Type II toxin-antitoxin system PemK/MazF family toxin</fullName>
    </submittedName>
</protein>
<keyword evidence="2" id="KW-1277">Toxin-antitoxin system</keyword>
<dbReference type="Gene3D" id="2.30.30.110">
    <property type="match status" value="1"/>
</dbReference>
<evidence type="ECO:0000313" key="4">
    <source>
        <dbReference type="Proteomes" id="UP000542889"/>
    </source>
</evidence>
<dbReference type="PANTHER" id="PTHR33988:SF3">
    <property type="entry name" value="ENDORIBONUCLEASE TOXIN CHPB-RELATED"/>
    <property type="match status" value="1"/>
</dbReference>
<dbReference type="AlphaFoldDB" id="A0A7Y7QHM8"/>
<dbReference type="PANTHER" id="PTHR33988">
    <property type="entry name" value="ENDORIBONUCLEASE MAZF-RELATED"/>
    <property type="match status" value="1"/>
</dbReference>
<evidence type="ECO:0000313" key="3">
    <source>
        <dbReference type="EMBL" id="NVO89279.1"/>
    </source>
</evidence>
<dbReference type="InterPro" id="IPR003477">
    <property type="entry name" value="PemK-like"/>
</dbReference>
<reference evidence="3 4" key="1">
    <citation type="submission" date="2020-06" db="EMBL/GenBank/DDBJ databases">
        <title>Lactobacillus rhamnosus QC,genome.</title>
        <authorList>
            <person name="Yi H."/>
            <person name="Jin M."/>
        </authorList>
    </citation>
    <scope>NUCLEOTIDE SEQUENCE [LARGE SCALE GENOMIC DNA]</scope>
    <source>
        <strain evidence="3 4">QC</strain>
    </source>
</reference>
<dbReference type="EMBL" id="JABXWP010000023">
    <property type="protein sequence ID" value="NVO89279.1"/>
    <property type="molecule type" value="Genomic_DNA"/>
</dbReference>
<dbReference type="Pfam" id="PF02452">
    <property type="entry name" value="PemK_toxin"/>
    <property type="match status" value="1"/>
</dbReference>
<evidence type="ECO:0000256" key="2">
    <source>
        <dbReference type="ARBA" id="ARBA00022649"/>
    </source>
</evidence>
<proteinExistence type="inferred from homology"/>
<dbReference type="SUPFAM" id="SSF50118">
    <property type="entry name" value="Cell growth inhibitor/plasmid maintenance toxic component"/>
    <property type="match status" value="1"/>
</dbReference>